<keyword evidence="2" id="KW-0808">Transferase</keyword>
<dbReference type="FunFam" id="3.30.420.10:FF:000032">
    <property type="entry name" value="Retrovirus-related Pol polyprotein from transposon 297-like Protein"/>
    <property type="match status" value="1"/>
</dbReference>
<reference evidence="11" key="1">
    <citation type="journal article" date="2016" name="Insect Biochem. Mol. Biol.">
        <title>Multifaceted biological insights from a draft genome sequence of the tobacco hornworm moth, Manduca sexta.</title>
        <authorList>
            <person name="Kanost M.R."/>
            <person name="Arrese E.L."/>
            <person name="Cao X."/>
            <person name="Chen Y.R."/>
            <person name="Chellapilla S."/>
            <person name="Goldsmith M.R."/>
            <person name="Grosse-Wilde E."/>
            <person name="Heckel D.G."/>
            <person name="Herndon N."/>
            <person name="Jiang H."/>
            <person name="Papanicolaou A."/>
            <person name="Qu J."/>
            <person name="Soulages J.L."/>
            <person name="Vogel H."/>
            <person name="Walters J."/>
            <person name="Waterhouse R.M."/>
            <person name="Ahn S.J."/>
            <person name="Almeida F.C."/>
            <person name="An C."/>
            <person name="Aqrawi P."/>
            <person name="Bretschneider A."/>
            <person name="Bryant W.B."/>
            <person name="Bucks S."/>
            <person name="Chao H."/>
            <person name="Chevignon G."/>
            <person name="Christen J.M."/>
            <person name="Clarke D.F."/>
            <person name="Dittmer N.T."/>
            <person name="Ferguson L.C.F."/>
            <person name="Garavelou S."/>
            <person name="Gordon K.H.J."/>
            <person name="Gunaratna R.T."/>
            <person name="Han Y."/>
            <person name="Hauser F."/>
            <person name="He Y."/>
            <person name="Heidel-Fischer H."/>
            <person name="Hirsh A."/>
            <person name="Hu Y."/>
            <person name="Jiang H."/>
            <person name="Kalra D."/>
            <person name="Klinner C."/>
            <person name="Konig C."/>
            <person name="Kovar C."/>
            <person name="Kroll A.R."/>
            <person name="Kuwar S.S."/>
            <person name="Lee S.L."/>
            <person name="Lehman R."/>
            <person name="Li K."/>
            <person name="Li Z."/>
            <person name="Liang H."/>
            <person name="Lovelace S."/>
            <person name="Lu Z."/>
            <person name="Mansfield J.H."/>
            <person name="McCulloch K.J."/>
            <person name="Mathew T."/>
            <person name="Morton B."/>
            <person name="Muzny D.M."/>
            <person name="Neunemann D."/>
            <person name="Ongeri F."/>
            <person name="Pauchet Y."/>
            <person name="Pu L.L."/>
            <person name="Pyrousis I."/>
            <person name="Rao X.J."/>
            <person name="Redding A."/>
            <person name="Roesel C."/>
            <person name="Sanchez-Gracia A."/>
            <person name="Schaack S."/>
            <person name="Shukla A."/>
            <person name="Tetreau G."/>
            <person name="Wang Y."/>
            <person name="Xiong G.H."/>
            <person name="Traut W."/>
            <person name="Walsh T.K."/>
            <person name="Worley K.C."/>
            <person name="Wu D."/>
            <person name="Wu W."/>
            <person name="Wu Y.Q."/>
            <person name="Zhang X."/>
            <person name="Zou Z."/>
            <person name="Zucker H."/>
            <person name="Briscoe A.D."/>
            <person name="Burmester T."/>
            <person name="Clem R.J."/>
            <person name="Feyereisen R."/>
            <person name="Grimmelikhuijzen C.J.P."/>
            <person name="Hamodrakas S.J."/>
            <person name="Hansson B.S."/>
            <person name="Huguet E."/>
            <person name="Jermiin L.S."/>
            <person name="Lan Q."/>
            <person name="Lehman H.K."/>
            <person name="Lorenzen M."/>
            <person name="Merzendorfer H."/>
            <person name="Michalopoulos I."/>
            <person name="Morton D.B."/>
            <person name="Muthukrishnan S."/>
            <person name="Oakeshott J.G."/>
            <person name="Palmer W."/>
            <person name="Park Y."/>
            <person name="Passarelli A.L."/>
            <person name="Rozas J."/>
            <person name="Schwartz L.M."/>
            <person name="Smith W."/>
            <person name="Southgate A."/>
            <person name="Vilcinskas A."/>
            <person name="Vogt R."/>
            <person name="Wang P."/>
            <person name="Werren J."/>
            <person name="Yu X.Q."/>
            <person name="Zhou J.J."/>
            <person name="Brown S.J."/>
            <person name="Scherer S.E."/>
            <person name="Richards S."/>
            <person name="Blissard G.W."/>
        </authorList>
    </citation>
    <scope>NUCLEOTIDE SEQUENCE</scope>
</reference>
<dbReference type="CDD" id="cd09274">
    <property type="entry name" value="RNase_HI_RT_Ty3"/>
    <property type="match status" value="1"/>
</dbReference>
<dbReference type="Pfam" id="PF00078">
    <property type="entry name" value="RVT_1"/>
    <property type="match status" value="1"/>
</dbReference>
<feature type="domain" description="Integrase catalytic" evidence="10">
    <location>
        <begin position="1103"/>
        <end position="1266"/>
    </location>
</feature>
<evidence type="ECO:0000256" key="2">
    <source>
        <dbReference type="ARBA" id="ARBA00022679"/>
    </source>
</evidence>
<dbReference type="GO" id="GO:0004190">
    <property type="term" value="F:aspartic-type endopeptidase activity"/>
    <property type="evidence" value="ECO:0007669"/>
    <property type="project" value="InterPro"/>
</dbReference>
<feature type="compositionally biased region" description="Basic and acidic residues" evidence="8">
    <location>
        <begin position="284"/>
        <end position="298"/>
    </location>
</feature>
<dbReference type="CDD" id="cd01647">
    <property type="entry name" value="RT_LTR"/>
    <property type="match status" value="1"/>
</dbReference>
<keyword evidence="5" id="KW-0255">Endonuclease</keyword>
<dbReference type="PANTHER" id="PTHR37984:SF5">
    <property type="entry name" value="PROTEIN NYNRIN-LIKE"/>
    <property type="match status" value="1"/>
</dbReference>
<feature type="domain" description="Reverse transcriptase" evidence="9">
    <location>
        <begin position="561"/>
        <end position="742"/>
    </location>
</feature>
<evidence type="ECO:0000256" key="8">
    <source>
        <dbReference type="SAM" id="MobiDB-lite"/>
    </source>
</evidence>
<comment type="caution">
    <text evidence="11">The sequence shown here is derived from an EMBL/GenBank/DDBJ whole genome shotgun (WGS) entry which is preliminary data.</text>
</comment>
<dbReference type="PROSITE" id="PS00141">
    <property type="entry name" value="ASP_PROTEASE"/>
    <property type="match status" value="1"/>
</dbReference>
<dbReference type="CDD" id="cd00303">
    <property type="entry name" value="retropepsin_like"/>
    <property type="match status" value="1"/>
</dbReference>
<dbReference type="Pfam" id="PF17921">
    <property type="entry name" value="Integrase_H2C2"/>
    <property type="match status" value="1"/>
</dbReference>
<dbReference type="InterPro" id="IPR050951">
    <property type="entry name" value="Retrovirus_Pol_polyprotein"/>
</dbReference>
<evidence type="ECO:0000256" key="6">
    <source>
        <dbReference type="ARBA" id="ARBA00022801"/>
    </source>
</evidence>
<accession>A0A922D0X9</accession>
<dbReference type="FunFam" id="1.10.340.70:FF:000001">
    <property type="entry name" value="Retrovirus-related Pol polyprotein from transposon gypsy-like Protein"/>
    <property type="match status" value="1"/>
</dbReference>
<keyword evidence="12" id="KW-1185">Reference proteome</keyword>
<protein>
    <recommendedName>
        <fullName evidence="1">RNA-directed DNA polymerase</fullName>
        <ecNumber evidence="1">2.7.7.49</ecNumber>
    </recommendedName>
</protein>
<dbReference type="PROSITE" id="PS50878">
    <property type="entry name" value="RT_POL"/>
    <property type="match status" value="1"/>
</dbReference>
<dbReference type="PANTHER" id="PTHR37984">
    <property type="entry name" value="PROTEIN CBG26694"/>
    <property type="match status" value="1"/>
</dbReference>
<dbReference type="Proteomes" id="UP000791440">
    <property type="component" value="Unassembled WGS sequence"/>
</dbReference>
<evidence type="ECO:0000256" key="1">
    <source>
        <dbReference type="ARBA" id="ARBA00012493"/>
    </source>
</evidence>
<gene>
    <name evidence="11" type="ORF">O3G_MSEX014832</name>
</gene>
<proteinExistence type="predicted"/>
<dbReference type="InterPro" id="IPR000477">
    <property type="entry name" value="RT_dom"/>
</dbReference>
<sequence>MPPKRHGNRDNPPTSDTDDERPTSSPVITMTEDALQSLVANIARSQIEANQLLMEKIFAKGQSQDSPTPPPDACATLTHGNFAKCTTRFDGTTKNADAVEAFIDAVQVYKECTNVNNDHALKGFPMLLTGEAAVWWQGVKASVTSWEDALRRLRGMFGVPRPAHKIFRDIFATEQQPSERADVFVSKVRALIAKLPYSVPENMCVDIIYGLLNRKLRKRVLRDAVDSVEVLLEKARLVEEALAEVSDPSITPIPPRDVPASKTKRPRPRCNYCKIFGHDTAECRNKSRNLSKPDEHPAAKPSTSDIRCYGCGQLGVVRSKCDTCKGTSKMNFQSAQVDNVEYARPTVMIQVVGQNGAAILDTGSTHSIAGPMLHQLLVRAGVEFIETHRTVGLADGSQQVRAALTCDTVVTLGRRRVLTSFIVFPGADTRTLLGRDFIMQAKVVLDLPQGSWYYSDAPHETHQFMTSYDLPSGKETELMGVDTSKFTLRDDEGTNLTTEQKCQLNALLVRKADRFATDGPPTEYAEHHIKVSEKQEPIASPPYRLSQSKKALLERELKKLLDEDIIEECESPWAANVVLVAKKDGGVRLCVDYRQLNAVTEPDRYPLPRMEDILHAAKTSNFMTTCDLRSGYFQVGVTPSHRDMTAFVTPLGTFRFKRMPMGLRNSGATFQRLVDRFKSGRILSDVTILAYLDDIIILSDTFEKHLQDLEAVLDRLKMYNLRVNREKSYFARDSVKFLGHLIVPGGIQADPDKVEAIVGMAAPQNTKHLKTFLQTSSWFRRYIPNYARTAKPLTDLLKKSATWTWSSSQQEAFEEIKELLVSAPILRQADETKPYTLRTDSSGYCLGAVLMQGEAQDERPIEYASRLLLPAERNYSTTEREALAVVWAVTKYRGYIEGSSVVVKSDHQPLRWLMSVKSPSGRLARWALTLQEFDLKIEYTPGRSNAIADTLSRPPCGDERSCDLCFAEVDLPARSPRDVRDNQLKDPALLEIIKDLEEPQEPFRGRGWSDRGFILSDGILYRYGPEEEDEETACLVVPEHERSKVLADYHDAATAGHFGVDRTLHRLRARYYWPGMKQSVADYIKRCVDCQRYKTDNRKPAGLLQTPATTRRFEVIAVDLFGPLPETADKNKWILIVEDTCTRWVELFALRNATGPECAKLLVNEVFLRYGVPRRVLSDNGVQFVSEVVQQVCHTFGITQSLTPRYHPQANPVERKNRDLKPQLSILVRRDHKVWDTHLAAIRFAMNSVITSSTGYSPAYLTFGREIRAPADAVTDMRAIIESDNVVTVLTPYLKKLSSVLLDARDVHEKNQAIQKRNADEHRRPAPDYAVGDLVLLKTQGANDTWRGQTPKFIPRRDGPYRVKEISSPTTYVLEQVGSCESVGRYHVSQLTPFVGDAVPPVKEKKRRGRPRKVVVA</sequence>
<dbReference type="GO" id="GO:0004519">
    <property type="term" value="F:endonuclease activity"/>
    <property type="evidence" value="ECO:0007669"/>
    <property type="project" value="UniProtKB-KW"/>
</dbReference>
<dbReference type="InterPro" id="IPR041373">
    <property type="entry name" value="RT_RNaseH"/>
</dbReference>
<dbReference type="GO" id="GO:0003964">
    <property type="term" value="F:RNA-directed DNA polymerase activity"/>
    <property type="evidence" value="ECO:0007669"/>
    <property type="project" value="UniProtKB-KW"/>
</dbReference>
<dbReference type="PROSITE" id="PS50994">
    <property type="entry name" value="INTEGRASE"/>
    <property type="match status" value="1"/>
</dbReference>
<keyword evidence="4" id="KW-0540">Nuclease</keyword>
<feature type="region of interest" description="Disordered" evidence="8">
    <location>
        <begin position="1"/>
        <end position="25"/>
    </location>
</feature>
<evidence type="ECO:0000313" key="12">
    <source>
        <dbReference type="Proteomes" id="UP000791440"/>
    </source>
</evidence>
<dbReference type="Pfam" id="PF00665">
    <property type="entry name" value="rve"/>
    <property type="match status" value="1"/>
</dbReference>
<dbReference type="InterPro" id="IPR001969">
    <property type="entry name" value="Aspartic_peptidase_AS"/>
</dbReference>
<evidence type="ECO:0000259" key="9">
    <source>
        <dbReference type="PROSITE" id="PS50878"/>
    </source>
</evidence>
<feature type="region of interest" description="Disordered" evidence="8">
    <location>
        <begin position="284"/>
        <end position="303"/>
    </location>
</feature>
<evidence type="ECO:0000256" key="3">
    <source>
        <dbReference type="ARBA" id="ARBA00022695"/>
    </source>
</evidence>
<dbReference type="GO" id="GO:0015074">
    <property type="term" value="P:DNA integration"/>
    <property type="evidence" value="ECO:0007669"/>
    <property type="project" value="InterPro"/>
</dbReference>
<evidence type="ECO:0000313" key="11">
    <source>
        <dbReference type="EMBL" id="KAG6464946.1"/>
    </source>
</evidence>
<reference evidence="11" key="2">
    <citation type="submission" date="2020-12" db="EMBL/GenBank/DDBJ databases">
        <authorList>
            <person name="Kanost M."/>
        </authorList>
    </citation>
    <scope>NUCLEOTIDE SEQUENCE</scope>
</reference>
<dbReference type="Pfam" id="PF17917">
    <property type="entry name" value="RT_RNaseH"/>
    <property type="match status" value="1"/>
</dbReference>
<evidence type="ECO:0000259" key="10">
    <source>
        <dbReference type="PROSITE" id="PS50994"/>
    </source>
</evidence>
<evidence type="ECO:0000256" key="5">
    <source>
        <dbReference type="ARBA" id="ARBA00022759"/>
    </source>
</evidence>
<evidence type="ECO:0000256" key="7">
    <source>
        <dbReference type="ARBA" id="ARBA00022918"/>
    </source>
</evidence>
<keyword evidence="6" id="KW-0378">Hydrolase</keyword>
<evidence type="ECO:0000256" key="4">
    <source>
        <dbReference type="ARBA" id="ARBA00022722"/>
    </source>
</evidence>
<keyword evidence="3" id="KW-0548">Nucleotidyltransferase</keyword>
<dbReference type="InterPro" id="IPR041588">
    <property type="entry name" value="Integrase_H2C2"/>
</dbReference>
<dbReference type="FunFam" id="3.10.20.370:FF:000001">
    <property type="entry name" value="Retrovirus-related Pol polyprotein from transposon 17.6-like protein"/>
    <property type="match status" value="1"/>
</dbReference>
<dbReference type="InterPro" id="IPR001584">
    <property type="entry name" value="Integrase_cat-core"/>
</dbReference>
<dbReference type="EC" id="2.7.7.49" evidence="1"/>
<dbReference type="GO" id="GO:0006508">
    <property type="term" value="P:proteolysis"/>
    <property type="evidence" value="ECO:0007669"/>
    <property type="project" value="InterPro"/>
</dbReference>
<keyword evidence="7" id="KW-0695">RNA-directed DNA polymerase</keyword>
<dbReference type="FunFam" id="3.30.70.270:FF:000020">
    <property type="entry name" value="Transposon Tf2-6 polyprotein-like Protein"/>
    <property type="match status" value="1"/>
</dbReference>
<dbReference type="EMBL" id="JH669302">
    <property type="protein sequence ID" value="KAG6464946.1"/>
    <property type="molecule type" value="Genomic_DNA"/>
</dbReference>
<name>A0A922D0X9_MANSE</name>
<organism evidence="11 12">
    <name type="scientific">Manduca sexta</name>
    <name type="common">Tobacco hawkmoth</name>
    <name type="synonym">Tobacco hornworm</name>
    <dbReference type="NCBI Taxonomy" id="7130"/>
    <lineage>
        <taxon>Eukaryota</taxon>
        <taxon>Metazoa</taxon>
        <taxon>Ecdysozoa</taxon>
        <taxon>Arthropoda</taxon>
        <taxon>Hexapoda</taxon>
        <taxon>Insecta</taxon>
        <taxon>Pterygota</taxon>
        <taxon>Neoptera</taxon>
        <taxon>Endopterygota</taxon>
        <taxon>Lepidoptera</taxon>
        <taxon>Glossata</taxon>
        <taxon>Ditrysia</taxon>
        <taxon>Bombycoidea</taxon>
        <taxon>Sphingidae</taxon>
        <taxon>Sphinginae</taxon>
        <taxon>Sphingini</taxon>
        <taxon>Manduca</taxon>
    </lineage>
</organism>